<dbReference type="NCBIfam" id="NF041278">
    <property type="entry name" value="CmcJ_NvfI_EfuI"/>
    <property type="match status" value="1"/>
</dbReference>
<keyword evidence="3" id="KW-1185">Reference proteome</keyword>
<dbReference type="GO" id="GO:0016491">
    <property type="term" value="F:oxidoreductase activity"/>
    <property type="evidence" value="ECO:0007669"/>
    <property type="project" value="InterPro"/>
</dbReference>
<evidence type="ECO:0000313" key="3">
    <source>
        <dbReference type="Proteomes" id="UP000824596"/>
    </source>
</evidence>
<dbReference type="Proteomes" id="UP000824596">
    <property type="component" value="Unassembled WGS sequence"/>
</dbReference>
<dbReference type="PANTHER" id="PTHR34598">
    <property type="entry name" value="BLL6449 PROTEIN"/>
    <property type="match status" value="1"/>
</dbReference>
<dbReference type="PANTHER" id="PTHR34598:SF1">
    <property type="entry name" value="PUTATIVE (AFU_ORTHOLOGUE AFUA_3G13140)-RELATED"/>
    <property type="match status" value="1"/>
</dbReference>
<protein>
    <submittedName>
        <fullName evidence="2">7alpha-cephem-methoxylase P8 chain related protein</fullName>
    </submittedName>
</protein>
<evidence type="ECO:0000313" key="2">
    <source>
        <dbReference type="EMBL" id="KAH0966967.1"/>
    </source>
</evidence>
<accession>A0A9P8N5H0</accession>
<comment type="caution">
    <text evidence="2">The sequence shown here is derived from an EMBL/GenBank/DDBJ whole genome shotgun (WGS) entry which is preliminary data.</text>
</comment>
<dbReference type="InterPro" id="IPR044053">
    <property type="entry name" value="AsaB-like"/>
</dbReference>
<organism evidence="2 3">
    <name type="scientific">Hirsutella rhossiliensis</name>
    <dbReference type="NCBI Taxonomy" id="111463"/>
    <lineage>
        <taxon>Eukaryota</taxon>
        <taxon>Fungi</taxon>
        <taxon>Dikarya</taxon>
        <taxon>Ascomycota</taxon>
        <taxon>Pezizomycotina</taxon>
        <taxon>Sordariomycetes</taxon>
        <taxon>Hypocreomycetidae</taxon>
        <taxon>Hypocreales</taxon>
        <taxon>Ophiocordycipitaceae</taxon>
        <taxon>Hirsutella</taxon>
    </lineage>
</organism>
<dbReference type="EMBL" id="JAIZPD010000002">
    <property type="protein sequence ID" value="KAH0966967.1"/>
    <property type="molecule type" value="Genomic_DNA"/>
</dbReference>
<name>A0A9P8N5H0_9HYPO</name>
<comment type="similarity">
    <text evidence="1">Belongs to the asaB hydroxylase/desaturase family.</text>
</comment>
<dbReference type="AlphaFoldDB" id="A0A9P8N5H0"/>
<gene>
    <name evidence="2" type="ORF">HRG_02376</name>
</gene>
<dbReference type="RefSeq" id="XP_044724480.1">
    <property type="nucleotide sequence ID" value="XM_044860847.1"/>
</dbReference>
<reference evidence="2" key="1">
    <citation type="submission" date="2021-09" db="EMBL/GenBank/DDBJ databases">
        <title>A high-quality genome of the endoparasitic fungus Hirsutella rhossiliensis with a comparison of Hirsutella genomes reveals transposable elements contributing to genome size variation.</title>
        <authorList>
            <person name="Lin R."/>
            <person name="Jiao Y."/>
            <person name="Sun X."/>
            <person name="Ling J."/>
            <person name="Xie B."/>
            <person name="Cheng X."/>
        </authorList>
    </citation>
    <scope>NUCLEOTIDE SEQUENCE</scope>
    <source>
        <strain evidence="2">HR02</strain>
    </source>
</reference>
<evidence type="ECO:0000256" key="1">
    <source>
        <dbReference type="ARBA" id="ARBA00023604"/>
    </source>
</evidence>
<sequence>MAVADSSRVPRGDVTASLNYYNPPADKAAIPFNYVDTPPAGEPTRNFSDATHDTRIHDLRAAPGLGADFSLDRDAFQLLSRVPPSSEPDFVDDDSIRRNYYPEVERLLLDAIPGADRVHIFDHTVRRAGPGAPRAPVTRVHIDQTPPSVAKRVRRYFPDEADDLLRRRYRIVNVWRPLNKDPVESFPLAFASTSTLRDHDVVPIQHRYPDGYLGETAAIRYNPEQKWYYLSGMTGDERLLLECFDSESLKPGSNIGGRVPHSAFVDPRSRPDAVGRESIEVRALVFGP</sequence>
<dbReference type="GeneID" id="68351505"/>
<dbReference type="OrthoDB" id="412788at2759"/>
<proteinExistence type="inferred from homology"/>